<dbReference type="Pfam" id="PF21956">
    <property type="entry name" value="DUF6922"/>
    <property type="match status" value="1"/>
</dbReference>
<evidence type="ECO:0000259" key="1">
    <source>
        <dbReference type="Pfam" id="PF21956"/>
    </source>
</evidence>
<dbReference type="EMBL" id="FNXE01000015">
    <property type="protein sequence ID" value="SEH76795.1"/>
    <property type="molecule type" value="Genomic_DNA"/>
</dbReference>
<keyword evidence="3" id="KW-1185">Reference proteome</keyword>
<reference evidence="3" key="1">
    <citation type="submission" date="2016-10" db="EMBL/GenBank/DDBJ databases">
        <authorList>
            <person name="Varghese N."/>
            <person name="Submissions S."/>
        </authorList>
    </citation>
    <scope>NUCLEOTIDE SEQUENCE [LARGE SCALE GENOMIC DNA]</scope>
    <source>
        <strain evidence="3">CGMCC 1.10825</strain>
    </source>
</reference>
<name>A0A1H6KSC1_9FLAO</name>
<proteinExistence type="predicted"/>
<evidence type="ECO:0000313" key="2">
    <source>
        <dbReference type="EMBL" id="SEH76795.1"/>
    </source>
</evidence>
<dbReference type="Proteomes" id="UP000199634">
    <property type="component" value="Unassembled WGS sequence"/>
</dbReference>
<protein>
    <recommendedName>
        <fullName evidence="1">DUF6922 domain-containing protein</fullName>
    </recommendedName>
</protein>
<dbReference type="InterPro" id="IPR053830">
    <property type="entry name" value="DUF6922"/>
</dbReference>
<evidence type="ECO:0000313" key="3">
    <source>
        <dbReference type="Proteomes" id="UP000199634"/>
    </source>
</evidence>
<accession>A0A1H6KSC1</accession>
<feature type="domain" description="DUF6922" evidence="1">
    <location>
        <begin position="9"/>
        <end position="60"/>
    </location>
</feature>
<dbReference type="STRING" id="1159016.SAMN02927937_01311"/>
<dbReference type="AlphaFoldDB" id="A0A1H6KSC1"/>
<gene>
    <name evidence="2" type="ORF">SAMN02927937_01311</name>
</gene>
<dbReference type="RefSeq" id="WP_177165043.1">
    <property type="nucleotide sequence ID" value="NZ_FNXE01000015.1"/>
</dbReference>
<organism evidence="2 3">
    <name type="scientific">Paenimyroides marinum</name>
    <dbReference type="NCBI Taxonomy" id="1159016"/>
    <lineage>
        <taxon>Bacteria</taxon>
        <taxon>Pseudomonadati</taxon>
        <taxon>Bacteroidota</taxon>
        <taxon>Flavobacteriia</taxon>
        <taxon>Flavobacteriales</taxon>
        <taxon>Flavobacteriaceae</taxon>
        <taxon>Paenimyroides</taxon>
    </lineage>
</organism>
<sequence length="78" mass="9430">MATPNLALIRKALFWDTDINKIDWDKQYKAVIQRVFERGNEEEKLEIKRFYGDSVIEKALSEYKRQPYTIYKNKSLDR</sequence>